<gene>
    <name evidence="2" type="ORF">C8D86_103123</name>
</gene>
<dbReference type="Gene3D" id="3.90.1200.10">
    <property type="match status" value="1"/>
</dbReference>
<evidence type="ECO:0000313" key="2">
    <source>
        <dbReference type="EMBL" id="RDI48158.1"/>
    </source>
</evidence>
<protein>
    <submittedName>
        <fullName evidence="2">Phosphotransferase family enzyme</fullName>
    </submittedName>
</protein>
<dbReference type="Pfam" id="PF01636">
    <property type="entry name" value="APH"/>
    <property type="match status" value="1"/>
</dbReference>
<keyword evidence="3" id="KW-1185">Reference proteome</keyword>
<evidence type="ECO:0000259" key="1">
    <source>
        <dbReference type="Pfam" id="PF01636"/>
    </source>
</evidence>
<sequence>MSQSDDYLPQIKSLLQKARLSTDILQFKNCAHGGNNRTYRLETADGVFAVKKYFRGPNDKRDRLTSEFSFLEYAKRAAPDFVPFAYASDAEYGLALYEFIEGSSLKPGEITEHELSQAIAFFCLLNDPKMKASALHLPLASEAGFSIQDHLYSVNTRIRELQQAVSSDNEINSQDARELIETLSERWCLLVNECKKIATMQQIDIDAKLDVSQRCISPSDFGFHNALRAGANNNIRFIDFEYAGWDDPGRMVNDFFSQLAVPIPPVYYERFVQEVMTPFPQADQLVQRARLLKAVYRIKWCCIALNIFIPVHMARRQFANPNLNVVDLRKTQLAKAELLLKTVEVSNYASY</sequence>
<dbReference type="OrthoDB" id="574549at2"/>
<dbReference type="InterPro" id="IPR011009">
    <property type="entry name" value="Kinase-like_dom_sf"/>
</dbReference>
<proteinExistence type="predicted"/>
<feature type="domain" description="Aminoglycoside phosphotransferase" evidence="1">
    <location>
        <begin position="29"/>
        <end position="249"/>
    </location>
</feature>
<dbReference type="RefSeq" id="WP_114833633.1">
    <property type="nucleotide sequence ID" value="NZ_LR699114.1"/>
</dbReference>
<dbReference type="InterPro" id="IPR002575">
    <property type="entry name" value="Aminoglycoside_PTrfase"/>
</dbReference>
<evidence type="ECO:0000313" key="3">
    <source>
        <dbReference type="Proteomes" id="UP000254720"/>
    </source>
</evidence>
<organism evidence="2 3">
    <name type="scientific">Aquicella lusitana</name>
    <dbReference type="NCBI Taxonomy" id="254246"/>
    <lineage>
        <taxon>Bacteria</taxon>
        <taxon>Pseudomonadati</taxon>
        <taxon>Pseudomonadota</taxon>
        <taxon>Gammaproteobacteria</taxon>
        <taxon>Legionellales</taxon>
        <taxon>Coxiellaceae</taxon>
        <taxon>Aquicella</taxon>
    </lineage>
</organism>
<keyword evidence="2" id="KW-0808">Transferase</keyword>
<dbReference type="AlphaFoldDB" id="A0A370GWT7"/>
<dbReference type="SUPFAM" id="SSF56112">
    <property type="entry name" value="Protein kinase-like (PK-like)"/>
    <property type="match status" value="1"/>
</dbReference>
<name>A0A370GWT7_9COXI</name>
<comment type="caution">
    <text evidence="2">The sequence shown here is derived from an EMBL/GenBank/DDBJ whole genome shotgun (WGS) entry which is preliminary data.</text>
</comment>
<accession>A0A370GWT7</accession>
<dbReference type="EMBL" id="QQAX01000003">
    <property type="protein sequence ID" value="RDI48158.1"/>
    <property type="molecule type" value="Genomic_DNA"/>
</dbReference>
<dbReference type="Proteomes" id="UP000254720">
    <property type="component" value="Unassembled WGS sequence"/>
</dbReference>
<reference evidence="2 3" key="1">
    <citation type="submission" date="2018-07" db="EMBL/GenBank/DDBJ databases">
        <title>Genomic Encyclopedia of Type Strains, Phase IV (KMG-IV): sequencing the most valuable type-strain genomes for metagenomic binning, comparative biology and taxonomic classification.</title>
        <authorList>
            <person name="Goeker M."/>
        </authorList>
    </citation>
    <scope>NUCLEOTIDE SEQUENCE [LARGE SCALE GENOMIC DNA]</scope>
    <source>
        <strain evidence="2 3">DSM 16500</strain>
    </source>
</reference>
<dbReference type="GO" id="GO:0016740">
    <property type="term" value="F:transferase activity"/>
    <property type="evidence" value="ECO:0007669"/>
    <property type="project" value="UniProtKB-KW"/>
</dbReference>